<feature type="transmembrane region" description="Helical" evidence="1">
    <location>
        <begin position="136"/>
        <end position="160"/>
    </location>
</feature>
<feature type="transmembrane region" description="Helical" evidence="1">
    <location>
        <begin position="49"/>
        <end position="72"/>
    </location>
</feature>
<dbReference type="RefSeq" id="WP_039721930.1">
    <property type="nucleotide sequence ID" value="NZ_CP037899.1"/>
</dbReference>
<dbReference type="EMBL" id="JQNX01000007">
    <property type="protein sequence ID" value="KIE58076.1"/>
    <property type="molecule type" value="Genomic_DNA"/>
</dbReference>
<evidence type="ECO:0000313" key="4">
    <source>
        <dbReference type="Proteomes" id="UP000031594"/>
    </source>
</evidence>
<name>A0A0C1RSY2_9BACT</name>
<feature type="transmembrane region" description="Helical" evidence="1">
    <location>
        <begin position="325"/>
        <end position="345"/>
    </location>
</feature>
<gene>
    <name evidence="2" type="ORF">A946_09185</name>
    <name evidence="3" type="ORF">kam1_360</name>
</gene>
<feature type="transmembrane region" description="Helical" evidence="1">
    <location>
        <begin position="181"/>
        <end position="201"/>
    </location>
</feature>
<protein>
    <recommendedName>
        <fullName evidence="6">Quinol:cytochrome c oxidoreductase quinone-binding subunit 2</fullName>
    </recommendedName>
</protein>
<feature type="transmembrane region" description="Helical" evidence="1">
    <location>
        <begin position="357"/>
        <end position="376"/>
    </location>
</feature>
<dbReference type="KEGG" id="mkc:kam1_360"/>
<keyword evidence="1" id="KW-0472">Membrane</keyword>
<accession>A0A0C1RSY2</accession>
<keyword evidence="1" id="KW-0812">Transmembrane</keyword>
<organism evidence="3 5">
    <name type="scientific">Methylacidiphilum kamchatkense Kam1</name>
    <dbReference type="NCBI Taxonomy" id="1202785"/>
    <lineage>
        <taxon>Bacteria</taxon>
        <taxon>Pseudomonadati</taxon>
        <taxon>Verrucomicrobiota</taxon>
        <taxon>Methylacidiphilae</taxon>
        <taxon>Methylacidiphilales</taxon>
        <taxon>Methylacidiphilaceae</taxon>
        <taxon>Methylacidiphilum (ex Ratnadevi et al. 2023)</taxon>
    </lineage>
</organism>
<dbReference type="OrthoDB" id="140980at2"/>
<reference evidence="3" key="2">
    <citation type="journal article" date="2019" name="BMC Genomics">
        <title>Complete genome sequence analysis of the thermoacidophilic verrucomicrobial methanotroph 'Candidatus Methylacidiphilum kamchatkense' strain Kam1 and comparison with its closest relatives.</title>
        <authorList>
            <person name="Kruse T."/>
            <person name="Ratnadevi C.M."/>
            <person name="Erikstad H.A."/>
            <person name="Birkeland N.K."/>
        </authorList>
    </citation>
    <scope>NUCLEOTIDE SEQUENCE</scope>
    <source>
        <strain evidence="3">Kam1</strain>
    </source>
</reference>
<reference evidence="2 4" key="1">
    <citation type="submission" date="2014-08" db="EMBL/GenBank/DDBJ databases">
        <title>Methylacidiphilum kamchatkense strain Kam1 draft genome sequence.</title>
        <authorList>
            <person name="Birkeland N.-K."/>
            <person name="Erikstad H.A."/>
        </authorList>
    </citation>
    <scope>NUCLEOTIDE SEQUENCE [LARGE SCALE GENOMIC DNA]</scope>
    <source>
        <strain evidence="2 4">Kam1</strain>
    </source>
</reference>
<keyword evidence="4" id="KW-1185">Reference proteome</keyword>
<dbReference type="PANTHER" id="PTHR43044">
    <property type="match status" value="1"/>
</dbReference>
<feature type="transmembrane region" description="Helical" evidence="1">
    <location>
        <begin position="295"/>
        <end position="313"/>
    </location>
</feature>
<dbReference type="EMBL" id="CP037899">
    <property type="protein sequence ID" value="QDQ41611.1"/>
    <property type="molecule type" value="Genomic_DNA"/>
</dbReference>
<dbReference type="STRING" id="1202785.A946_09185"/>
<evidence type="ECO:0000313" key="3">
    <source>
        <dbReference type="EMBL" id="QDQ41611.1"/>
    </source>
</evidence>
<evidence type="ECO:0000313" key="2">
    <source>
        <dbReference type="EMBL" id="KIE58076.1"/>
    </source>
</evidence>
<feature type="transmembrane region" description="Helical" evidence="1">
    <location>
        <begin position="93"/>
        <end position="116"/>
    </location>
</feature>
<sequence length="400" mass="46696">MNDASYFIHQRTMLPKEKLKGVIRVLGIAGSIVLLISLLGLLVNKSEFFHAWLFSFLFYFGLCTGSLFWVILHYVTNAGWDTLLRRQVENVAALFPLVVLFALPILFDIFSTHYLYEWTRPEVQKLKEYLEKASYLNVPFFSLRAVLYFCFFSIVSWFFRKQSCIQDGDGNPLHSLKLKRTAYPVAVLFGFLFTFFAIDWAMSLEFRWSSTVWAFYLFTGAAGASLSLWILILLGLRKFGYLLQMNAEHYHLLGKLLFAFTALWAYLAFSQYMLIWYGNIPEETYFFIKRNYDGWFYVSLLLVVGRFALPFLFLLPQATKKNERFLAMVASWVLFMQAVELYWIVMPMEFEKNLVVGWMEISIVVGMGLVFLSGYLRNASTVCLYPIHDPRLQESIEVYN</sequence>
<dbReference type="PANTHER" id="PTHR43044:SF1">
    <property type="entry name" value="QUINOL:CYTOCHROME C OXIDOREDUCTASE QUINONE-BINDING SUBUNIT 2"/>
    <property type="match status" value="1"/>
</dbReference>
<dbReference type="AlphaFoldDB" id="A0A0C1RSY2"/>
<feature type="transmembrane region" description="Helical" evidence="1">
    <location>
        <begin position="21"/>
        <end position="43"/>
    </location>
</feature>
<feature type="transmembrane region" description="Helical" evidence="1">
    <location>
        <begin position="213"/>
        <end position="236"/>
    </location>
</feature>
<dbReference type="Proteomes" id="UP000031594">
    <property type="component" value="Unassembled WGS sequence"/>
</dbReference>
<evidence type="ECO:0000256" key="1">
    <source>
        <dbReference type="SAM" id="Phobius"/>
    </source>
</evidence>
<proteinExistence type="predicted"/>
<dbReference type="Proteomes" id="UP000315925">
    <property type="component" value="Chromosome"/>
</dbReference>
<reference evidence="5" key="3">
    <citation type="submission" date="2019-03" db="EMBL/GenBank/DDBJ databases">
        <title>Complete genome of Methylacidiphilum kamchatkense Kam1.</title>
        <authorList>
            <person name="Kruse T."/>
            <person name="Murarilal Ratnadevi C."/>
            <person name="Erikstad H.-A."/>
            <person name="Birkeland N.-K."/>
        </authorList>
    </citation>
    <scope>NUCLEOTIDE SEQUENCE [LARGE SCALE GENOMIC DNA]</scope>
    <source>
        <strain evidence="5">kam1</strain>
    </source>
</reference>
<evidence type="ECO:0008006" key="6">
    <source>
        <dbReference type="Google" id="ProtNLM"/>
    </source>
</evidence>
<feature type="transmembrane region" description="Helical" evidence="1">
    <location>
        <begin position="256"/>
        <end position="275"/>
    </location>
</feature>
<keyword evidence="1" id="KW-1133">Transmembrane helix</keyword>
<evidence type="ECO:0000313" key="5">
    <source>
        <dbReference type="Proteomes" id="UP000315925"/>
    </source>
</evidence>